<dbReference type="RefSeq" id="WP_010938416.1">
    <property type="nucleotide sequence ID" value="NC_002937.3"/>
</dbReference>
<dbReference type="InterPro" id="IPR004195">
    <property type="entry name" value="Head_decoration_D"/>
</dbReference>
<keyword evidence="2" id="KW-1185">Reference proteome</keyword>
<dbReference type="OrthoDB" id="5459168at2"/>
<proteinExistence type="predicted"/>
<evidence type="ECO:0000313" key="2">
    <source>
        <dbReference type="Proteomes" id="UP000002194"/>
    </source>
</evidence>
<dbReference type="EMBL" id="AE017285">
    <property type="protein sequence ID" value="AAS95597.1"/>
    <property type="molecule type" value="Genomic_DNA"/>
</dbReference>
<protein>
    <submittedName>
        <fullName evidence="1">Uncharacterized protein</fullName>
    </submittedName>
</protein>
<dbReference type="PATRIC" id="fig|882.5.peg.1054"/>
<dbReference type="PaxDb" id="882-DVU_1117"/>
<organism evidence="1 2">
    <name type="scientific">Nitratidesulfovibrio vulgaris (strain ATCC 29579 / DSM 644 / CCUG 34227 / NCIMB 8303 / VKM B-1760 / Hildenborough)</name>
    <name type="common">Desulfovibrio vulgaris</name>
    <dbReference type="NCBI Taxonomy" id="882"/>
    <lineage>
        <taxon>Bacteria</taxon>
        <taxon>Pseudomonadati</taxon>
        <taxon>Thermodesulfobacteriota</taxon>
        <taxon>Desulfovibrionia</taxon>
        <taxon>Desulfovibrionales</taxon>
        <taxon>Desulfovibrionaceae</taxon>
        <taxon>Nitratidesulfovibrio</taxon>
    </lineage>
</organism>
<name>Q72D14_NITV2</name>
<sequence>MPANEGVLGTFSFKGEHAHTMDHPPVLRQGAVKASSGIYPAGLVLMRDAQDKLVPWDGSATPAGVCDVPCDTATSASCIYLAHGSVRAAALTKTGGATLTPADLRSLEKATIYAL</sequence>
<dbReference type="Proteomes" id="UP000002194">
    <property type="component" value="Chromosome"/>
</dbReference>
<accession>Q72D14</accession>
<dbReference type="KEGG" id="dvu:DVU_1117"/>
<gene>
    <name evidence="1" type="ordered locus">DVU_1117</name>
</gene>
<dbReference type="AlphaFoldDB" id="Q72D14"/>
<dbReference type="STRING" id="882.DVU_1117"/>
<dbReference type="EnsemblBacteria" id="AAS95597">
    <property type="protein sequence ID" value="AAS95597"/>
    <property type="gene ID" value="DVU_1117"/>
</dbReference>
<dbReference type="HOGENOM" id="CLU_2105086_0_0_7"/>
<dbReference type="Gene3D" id="2.40.300.10">
    <property type="entry name" value="Head decoration protein D"/>
    <property type="match status" value="1"/>
</dbReference>
<evidence type="ECO:0000313" key="1">
    <source>
        <dbReference type="EMBL" id="AAS95597.1"/>
    </source>
</evidence>
<reference evidence="1 2" key="1">
    <citation type="journal article" date="2004" name="Nat. Biotechnol.">
        <title>The genome sequence of the anaerobic, sulfate-reducing bacterium Desulfovibrio vulgaris Hildenborough.</title>
        <authorList>
            <person name="Heidelberg J.F."/>
            <person name="Seshadri R."/>
            <person name="Haveman S.A."/>
            <person name="Hemme C.L."/>
            <person name="Paulsen I.T."/>
            <person name="Kolonay J.F."/>
            <person name="Eisen J.A."/>
            <person name="Ward N."/>
            <person name="Methe B."/>
            <person name="Brinkac L.M."/>
            <person name="Daugherty S.C."/>
            <person name="Deboy R.T."/>
            <person name="Dodson R.J."/>
            <person name="Durkin A.S."/>
            <person name="Madupu R."/>
            <person name="Nelson W.C."/>
            <person name="Sullivan S.A."/>
            <person name="Fouts D."/>
            <person name="Haft D.H."/>
            <person name="Selengut J."/>
            <person name="Peterson J.D."/>
            <person name="Davidsen T.M."/>
            <person name="Zafar N."/>
            <person name="Zhou L."/>
            <person name="Radune D."/>
            <person name="Dimitrov G."/>
            <person name="Hance M."/>
            <person name="Tran K."/>
            <person name="Khouri H."/>
            <person name="Gill J."/>
            <person name="Utterback T.R."/>
            <person name="Feldblyum T.V."/>
            <person name="Wall J.D."/>
            <person name="Voordouw G."/>
            <person name="Fraser C.M."/>
        </authorList>
    </citation>
    <scope>NUCLEOTIDE SEQUENCE [LARGE SCALE GENOMIC DNA]</scope>
    <source>
        <strain evidence="2">ATCC 29579 / DSM 644 / NCIMB 8303 / VKM B-1760 / Hildenborough</strain>
    </source>
</reference>
<dbReference type="Pfam" id="PF02924">
    <property type="entry name" value="HDPD"/>
    <property type="match status" value="1"/>
</dbReference>